<dbReference type="GO" id="GO:0070402">
    <property type="term" value="F:NADPH binding"/>
    <property type="evidence" value="ECO:0007669"/>
    <property type="project" value="TreeGrafter"/>
</dbReference>
<gene>
    <name evidence="1" type="ORF">C8N34_108187</name>
</gene>
<dbReference type="GO" id="GO:0004799">
    <property type="term" value="F:thymidylate synthase activity"/>
    <property type="evidence" value="ECO:0007669"/>
    <property type="project" value="TreeGrafter"/>
</dbReference>
<dbReference type="Gene3D" id="3.30.1360.170">
    <property type="match status" value="2"/>
</dbReference>
<dbReference type="InterPro" id="IPR036098">
    <property type="entry name" value="Thymidylate_synthase_ThyX_sf"/>
</dbReference>
<dbReference type="AlphaFoldDB" id="A0A2T6AZ35"/>
<dbReference type="RefSeq" id="WP_108129412.1">
    <property type="nucleotide sequence ID" value="NZ_QBKP01000008.1"/>
</dbReference>
<dbReference type="PANTHER" id="PTHR34934">
    <property type="entry name" value="FLAVIN-DEPENDENT THYMIDYLATE SYNTHASE"/>
    <property type="match status" value="1"/>
</dbReference>
<dbReference type="PANTHER" id="PTHR34934:SF1">
    <property type="entry name" value="FLAVIN-DEPENDENT THYMIDYLATE SYNTHASE"/>
    <property type="match status" value="1"/>
</dbReference>
<dbReference type="SUPFAM" id="SSF69796">
    <property type="entry name" value="Thymidylate synthase-complementing protein Thy1"/>
    <property type="match status" value="2"/>
</dbReference>
<evidence type="ECO:0000313" key="1">
    <source>
        <dbReference type="EMBL" id="PTX49077.1"/>
    </source>
</evidence>
<accession>A0A2T6AZ35</accession>
<dbReference type="Pfam" id="PF02511">
    <property type="entry name" value="Thy1"/>
    <property type="match status" value="1"/>
</dbReference>
<dbReference type="GO" id="GO:0050660">
    <property type="term" value="F:flavin adenine dinucleotide binding"/>
    <property type="evidence" value="ECO:0007669"/>
    <property type="project" value="InterPro"/>
</dbReference>
<dbReference type="InterPro" id="IPR003669">
    <property type="entry name" value="Thymidylate_synthase_ThyX"/>
</dbReference>
<keyword evidence="2" id="KW-1185">Reference proteome</keyword>
<evidence type="ECO:0000313" key="2">
    <source>
        <dbReference type="Proteomes" id="UP000244224"/>
    </source>
</evidence>
<dbReference type="GO" id="GO:0006231">
    <property type="term" value="P:dTMP biosynthetic process"/>
    <property type="evidence" value="ECO:0007669"/>
    <property type="project" value="InterPro"/>
</dbReference>
<protein>
    <submittedName>
        <fullName evidence="1">Thymidylate synthase Thy1</fullName>
    </submittedName>
</protein>
<dbReference type="GO" id="GO:0050797">
    <property type="term" value="F:thymidylate synthase (FAD) activity"/>
    <property type="evidence" value="ECO:0007669"/>
    <property type="project" value="InterPro"/>
</dbReference>
<dbReference type="EMBL" id="QBKP01000008">
    <property type="protein sequence ID" value="PTX49077.1"/>
    <property type="molecule type" value="Genomic_DNA"/>
</dbReference>
<organism evidence="1 2">
    <name type="scientific">Gemmobacter caeni</name>
    <dbReference type="NCBI Taxonomy" id="589035"/>
    <lineage>
        <taxon>Bacteria</taxon>
        <taxon>Pseudomonadati</taxon>
        <taxon>Pseudomonadota</taxon>
        <taxon>Alphaproteobacteria</taxon>
        <taxon>Rhodobacterales</taxon>
        <taxon>Paracoccaceae</taxon>
        <taxon>Gemmobacter</taxon>
    </lineage>
</organism>
<dbReference type="Proteomes" id="UP000244224">
    <property type="component" value="Unassembled WGS sequence"/>
</dbReference>
<proteinExistence type="predicted"/>
<comment type="caution">
    <text evidence="1">The sequence shown here is derived from an EMBL/GenBank/DDBJ whole genome shotgun (WGS) entry which is preliminary data.</text>
</comment>
<dbReference type="OrthoDB" id="9156729at2"/>
<name>A0A2T6AZ35_9RHOB</name>
<reference evidence="1 2" key="1">
    <citation type="submission" date="2018-04" db="EMBL/GenBank/DDBJ databases">
        <title>Genomic Encyclopedia of Archaeal and Bacterial Type Strains, Phase II (KMG-II): from individual species to whole genera.</title>
        <authorList>
            <person name="Goeker M."/>
        </authorList>
    </citation>
    <scope>NUCLEOTIDE SEQUENCE [LARGE SCALE GENOMIC DNA]</scope>
    <source>
        <strain evidence="1 2">DSM 21823</strain>
    </source>
</reference>
<dbReference type="PROSITE" id="PS51331">
    <property type="entry name" value="THYX"/>
    <property type="match status" value="1"/>
</dbReference>
<sequence>MTITAKVIAHSRAEGVPDLITLQLRYPRFIHSEFMTHRVFSRNASSSRAIPIERMIQDVIDDPAMPVAWGSNKPGMQAGEECRELVDVPEVNSFGEPFDQTLTRELAWCSARNRAVEVASAFAKAGYHKQIVNRLLEPFAHISVVVTATEWDNFFALRCHPDADPTMRALAEAIRDAIAKSNPHRVPNHLPYVTLKESFADVGNMPGKEVWAKWAMISAARCARVSYLNHDGTDPDIEKDLALAKRLLEARHMSPFEHQGMAIKDRNIRSANFVGWAQHRVLLESNPDMMVTK</sequence>